<feature type="region of interest" description="Disordered" evidence="1">
    <location>
        <begin position="1"/>
        <end position="68"/>
    </location>
</feature>
<dbReference type="EMBL" id="JAFNEN010006902">
    <property type="protein sequence ID" value="KAG8155730.1"/>
    <property type="molecule type" value="Genomic_DNA"/>
</dbReference>
<dbReference type="AlphaFoldDB" id="A0AAV6TCV7"/>
<organism evidence="2 3">
    <name type="scientific">Oedothorax gibbosus</name>
    <dbReference type="NCBI Taxonomy" id="931172"/>
    <lineage>
        <taxon>Eukaryota</taxon>
        <taxon>Metazoa</taxon>
        <taxon>Ecdysozoa</taxon>
        <taxon>Arthropoda</taxon>
        <taxon>Chelicerata</taxon>
        <taxon>Arachnida</taxon>
        <taxon>Araneae</taxon>
        <taxon>Araneomorphae</taxon>
        <taxon>Entelegynae</taxon>
        <taxon>Araneoidea</taxon>
        <taxon>Linyphiidae</taxon>
        <taxon>Erigoninae</taxon>
        <taxon>Oedothorax</taxon>
    </lineage>
</organism>
<accession>A0AAV6TCV7</accession>
<feature type="compositionally biased region" description="Low complexity" evidence="1">
    <location>
        <begin position="40"/>
        <end position="54"/>
    </location>
</feature>
<keyword evidence="3" id="KW-1185">Reference proteome</keyword>
<evidence type="ECO:0000313" key="2">
    <source>
        <dbReference type="EMBL" id="KAG8155730.1"/>
    </source>
</evidence>
<comment type="caution">
    <text evidence="2">The sequence shown here is derived from an EMBL/GenBank/DDBJ whole genome shotgun (WGS) entry which is preliminary data.</text>
</comment>
<evidence type="ECO:0000256" key="1">
    <source>
        <dbReference type="SAM" id="MobiDB-lite"/>
    </source>
</evidence>
<proteinExistence type="predicted"/>
<gene>
    <name evidence="2" type="ORF">JTE90_004605</name>
</gene>
<name>A0AAV6TCV7_9ARAC</name>
<dbReference type="Proteomes" id="UP000827092">
    <property type="component" value="Unassembled WGS sequence"/>
</dbReference>
<protein>
    <submittedName>
        <fullName evidence="2">Uncharacterized protein</fullName>
    </submittedName>
</protein>
<evidence type="ECO:0000313" key="3">
    <source>
        <dbReference type="Proteomes" id="UP000827092"/>
    </source>
</evidence>
<sequence>MTAVVSKGPKSGGKAHKAKNGNPDRAAKASLKLKTKKSNSRSSRFRASSRAPSNSREDPVPNGFKGPKSCVEMLRKMLREQWGGPALKGC</sequence>
<reference evidence="2 3" key="1">
    <citation type="journal article" date="2022" name="Nat. Ecol. Evol.">
        <title>A masculinizing supergene underlies an exaggerated male reproductive morph in a spider.</title>
        <authorList>
            <person name="Hendrickx F."/>
            <person name="De Corte Z."/>
            <person name="Sonet G."/>
            <person name="Van Belleghem S.M."/>
            <person name="Kostlbacher S."/>
            <person name="Vangestel C."/>
        </authorList>
    </citation>
    <scope>NUCLEOTIDE SEQUENCE [LARGE SCALE GENOMIC DNA]</scope>
    <source>
        <strain evidence="2">W744_W776</strain>
    </source>
</reference>